<organism evidence="2 3">
    <name type="scientific">Arthrobacter crystallopoietes BAB-32</name>
    <dbReference type="NCBI Taxonomy" id="1246476"/>
    <lineage>
        <taxon>Bacteria</taxon>
        <taxon>Bacillati</taxon>
        <taxon>Actinomycetota</taxon>
        <taxon>Actinomycetes</taxon>
        <taxon>Micrococcales</taxon>
        <taxon>Micrococcaceae</taxon>
        <taxon>Crystallibacter</taxon>
    </lineage>
</organism>
<sequence>MATSGKPGVLFDVDGTLTDTTYLHTLAWWHAFRQQDVHVPMAFIHRSVGMGADKLLEHLLGGDRDRGLDPAMEAAHDAVFSTYWPSVRAFDGAKELLVRCAGAGLTVVLASSAARRELQVLTAAIGADGAIAATTSASDAGESKPAPDILQAALDAGGLQARDTVYVGDTVWDIEAARQLDIPTIGLTCGGTSAAELTEAGAVEIHRDPAGLLASFDASCLAALTRSGLAPVRPAPPAPEAAPRTAPPAG</sequence>
<comment type="caution">
    <text evidence="2">The sequence shown here is derived from an EMBL/GenBank/DDBJ whole genome shotgun (WGS) entry which is preliminary data.</text>
</comment>
<dbReference type="Gene3D" id="1.10.150.240">
    <property type="entry name" value="Putative phosphatase, domain 2"/>
    <property type="match status" value="1"/>
</dbReference>
<dbReference type="Gene3D" id="3.40.50.1000">
    <property type="entry name" value="HAD superfamily/HAD-like"/>
    <property type="match status" value="1"/>
</dbReference>
<dbReference type="InterPro" id="IPR023198">
    <property type="entry name" value="PGP-like_dom2"/>
</dbReference>
<dbReference type="AlphaFoldDB" id="N1UYK1"/>
<dbReference type="EMBL" id="ANPE02000221">
    <property type="protein sequence ID" value="EMY32907.1"/>
    <property type="molecule type" value="Genomic_DNA"/>
</dbReference>
<dbReference type="SUPFAM" id="SSF56784">
    <property type="entry name" value="HAD-like"/>
    <property type="match status" value="1"/>
</dbReference>
<dbReference type="NCBIfam" id="TIGR01549">
    <property type="entry name" value="HAD-SF-IA-v1"/>
    <property type="match status" value="1"/>
</dbReference>
<protein>
    <submittedName>
        <fullName evidence="2">HAD family hydrolase</fullName>
    </submittedName>
</protein>
<dbReference type="InterPro" id="IPR023214">
    <property type="entry name" value="HAD_sf"/>
</dbReference>
<dbReference type="Pfam" id="PF00702">
    <property type="entry name" value="Hydrolase"/>
    <property type="match status" value="1"/>
</dbReference>
<feature type="region of interest" description="Disordered" evidence="1">
    <location>
        <begin position="229"/>
        <end position="250"/>
    </location>
</feature>
<dbReference type="PANTHER" id="PTHR43434:SF16">
    <property type="entry name" value="BLL8046 PROTEIN"/>
    <property type="match status" value="1"/>
</dbReference>
<dbReference type="SFLD" id="SFLDS00003">
    <property type="entry name" value="Haloacid_Dehalogenase"/>
    <property type="match status" value="1"/>
</dbReference>
<dbReference type="GO" id="GO:0006281">
    <property type="term" value="P:DNA repair"/>
    <property type="evidence" value="ECO:0007669"/>
    <property type="project" value="TreeGrafter"/>
</dbReference>
<dbReference type="InterPro" id="IPR036412">
    <property type="entry name" value="HAD-like_sf"/>
</dbReference>
<dbReference type="SFLD" id="SFLDG01129">
    <property type="entry name" value="C1.5:_HAD__Beta-PGM__Phosphata"/>
    <property type="match status" value="1"/>
</dbReference>
<name>N1UYK1_9MICC</name>
<dbReference type="GO" id="GO:0008967">
    <property type="term" value="F:phosphoglycolate phosphatase activity"/>
    <property type="evidence" value="ECO:0007669"/>
    <property type="project" value="TreeGrafter"/>
</dbReference>
<gene>
    <name evidence="2" type="ORF">D477_017824</name>
</gene>
<dbReference type="GO" id="GO:0005829">
    <property type="term" value="C:cytosol"/>
    <property type="evidence" value="ECO:0007669"/>
    <property type="project" value="TreeGrafter"/>
</dbReference>
<evidence type="ECO:0000313" key="3">
    <source>
        <dbReference type="Proteomes" id="UP000010729"/>
    </source>
</evidence>
<keyword evidence="2" id="KW-0378">Hydrolase</keyword>
<proteinExistence type="predicted"/>
<reference evidence="2 3" key="1">
    <citation type="journal article" date="2013" name="Genome Announc.">
        <title>Draft Genome Sequence of Arthrobacter crystallopoietes Strain BAB-32, Revealing Genes for Bioremediation.</title>
        <authorList>
            <person name="Joshi M.N."/>
            <person name="Pandit A.S."/>
            <person name="Sharma A."/>
            <person name="Pandya R.V."/>
            <person name="Desai S.M."/>
            <person name="Saxena A.K."/>
            <person name="Bagatharia S.B."/>
        </authorList>
    </citation>
    <scope>NUCLEOTIDE SEQUENCE [LARGE SCALE GENOMIC DNA]</scope>
    <source>
        <strain evidence="2 3">BAB-32</strain>
    </source>
</reference>
<dbReference type="RefSeq" id="WP_005272606.1">
    <property type="nucleotide sequence ID" value="NZ_ANPE02000221.1"/>
</dbReference>
<dbReference type="InterPro" id="IPR006439">
    <property type="entry name" value="HAD-SF_hydro_IA"/>
</dbReference>
<dbReference type="Proteomes" id="UP000010729">
    <property type="component" value="Unassembled WGS sequence"/>
</dbReference>
<evidence type="ECO:0000313" key="2">
    <source>
        <dbReference type="EMBL" id="EMY32907.1"/>
    </source>
</evidence>
<dbReference type="NCBIfam" id="TIGR01509">
    <property type="entry name" value="HAD-SF-IA-v3"/>
    <property type="match status" value="1"/>
</dbReference>
<dbReference type="InterPro" id="IPR050155">
    <property type="entry name" value="HAD-like_hydrolase_sf"/>
</dbReference>
<feature type="compositionally biased region" description="Pro residues" evidence="1">
    <location>
        <begin position="233"/>
        <end position="250"/>
    </location>
</feature>
<dbReference type="OrthoDB" id="9793014at2"/>
<accession>N1UYK1</accession>
<evidence type="ECO:0000256" key="1">
    <source>
        <dbReference type="SAM" id="MobiDB-lite"/>
    </source>
</evidence>
<keyword evidence="3" id="KW-1185">Reference proteome</keyword>
<dbReference type="PANTHER" id="PTHR43434">
    <property type="entry name" value="PHOSPHOGLYCOLATE PHOSPHATASE"/>
    <property type="match status" value="1"/>
</dbReference>